<keyword evidence="1" id="KW-0472">Membrane</keyword>
<gene>
    <name evidence="2" type="ORF">FOC69_21925</name>
</gene>
<evidence type="ECO:0000256" key="1">
    <source>
        <dbReference type="SAM" id="Phobius"/>
    </source>
</evidence>
<feature type="transmembrane region" description="Helical" evidence="1">
    <location>
        <begin position="95"/>
        <end position="116"/>
    </location>
</feature>
<keyword evidence="1" id="KW-1133">Transmembrane helix</keyword>
<protein>
    <recommendedName>
        <fullName evidence="4">Transmembrane protein</fullName>
    </recommendedName>
</protein>
<feature type="transmembrane region" description="Helical" evidence="1">
    <location>
        <begin position="53"/>
        <end position="75"/>
    </location>
</feature>
<dbReference type="Proteomes" id="UP000501467">
    <property type="component" value="Chromosome"/>
</dbReference>
<evidence type="ECO:0000313" key="3">
    <source>
        <dbReference type="Proteomes" id="UP000501467"/>
    </source>
</evidence>
<dbReference type="RefSeq" id="WP_050418573.1">
    <property type="nucleotide sequence ID" value="NZ_CP054003.1"/>
</dbReference>
<evidence type="ECO:0008006" key="4">
    <source>
        <dbReference type="Google" id="ProtNLM"/>
    </source>
</evidence>
<proteinExistence type="predicted"/>
<dbReference type="EMBL" id="CP054003">
    <property type="protein sequence ID" value="QKH87395.1"/>
    <property type="molecule type" value="Genomic_DNA"/>
</dbReference>
<organism evidence="2 3">
    <name type="scientific">Bacteroides fragilis</name>
    <dbReference type="NCBI Taxonomy" id="817"/>
    <lineage>
        <taxon>Bacteria</taxon>
        <taxon>Pseudomonadati</taxon>
        <taxon>Bacteroidota</taxon>
        <taxon>Bacteroidia</taxon>
        <taxon>Bacteroidales</taxon>
        <taxon>Bacteroidaceae</taxon>
        <taxon>Bacteroides</taxon>
    </lineage>
</organism>
<evidence type="ECO:0000313" key="2">
    <source>
        <dbReference type="EMBL" id="QKH87395.1"/>
    </source>
</evidence>
<dbReference type="AlphaFoldDB" id="A0AAP9NIF8"/>
<keyword evidence="1" id="KW-0812">Transmembrane</keyword>
<name>A0AAP9NIF8_BACFG</name>
<sequence>MMEANKKCTENALKQALRKRQPGNLPSNFNYRMMELVRLEAEKQWKRKERTMLCGMILGILLLIGMAVYTLVFKLEFNLKECLSGVDWSDTASPMMVFYSYIATLVLLLLGLDYWLRKKKFHS</sequence>
<reference evidence="2 3" key="1">
    <citation type="submission" date="2020-05" db="EMBL/GenBank/DDBJ databases">
        <title>FDA dAtabase for Regulatory Grade micrObial Sequences (FDA-ARGOS): Supporting development and validation of Infectious Disease Dx tests.</title>
        <authorList>
            <person name="Bojja K."/>
            <person name="Kessler A."/>
            <person name="Tallon L."/>
            <person name="Sadzewicz L."/>
            <person name="Zhao X."/>
            <person name="Vavikolanu K."/>
            <person name="Mehta A."/>
            <person name="Aluvathingal J."/>
            <person name="Nadendla S."/>
            <person name="Myers T."/>
            <person name="Yan Y."/>
            <person name="Sichtig H."/>
        </authorList>
    </citation>
    <scope>NUCLEOTIDE SEQUENCE [LARGE SCALE GENOMIC DNA]</scope>
    <source>
        <strain evidence="2 3">FDAARGOS_763</strain>
    </source>
</reference>
<accession>A0AAP9NIF8</accession>